<evidence type="ECO:0000313" key="12">
    <source>
        <dbReference type="EMBL" id="KAK6180230.1"/>
    </source>
</evidence>
<dbReference type="EMBL" id="JAZGQO010000008">
    <property type="protein sequence ID" value="KAK6180230.1"/>
    <property type="molecule type" value="Genomic_DNA"/>
</dbReference>
<evidence type="ECO:0000256" key="2">
    <source>
        <dbReference type="ARBA" id="ARBA00004922"/>
    </source>
</evidence>
<evidence type="ECO:0000256" key="10">
    <source>
        <dbReference type="ARBA" id="ARBA00038150"/>
    </source>
</evidence>
<keyword evidence="9" id="KW-0325">Glycoprotein</keyword>
<keyword evidence="5 11" id="KW-0812">Transmembrane</keyword>
<evidence type="ECO:0000256" key="1">
    <source>
        <dbReference type="ARBA" id="ARBA00004606"/>
    </source>
</evidence>
<dbReference type="InterPro" id="IPR003406">
    <property type="entry name" value="Glyco_trans_14"/>
</dbReference>
<evidence type="ECO:0000256" key="11">
    <source>
        <dbReference type="SAM" id="Phobius"/>
    </source>
</evidence>
<dbReference type="PANTHER" id="PTHR19297">
    <property type="entry name" value="GLYCOSYLTRANSFERASE 14 FAMILY MEMBER"/>
    <property type="match status" value="1"/>
</dbReference>
<sequence length="453" mass="52796">MSRELGNYNKRRENRIWTKDKCIKLVICVMIVPVWLTSMFYNLASVQRVIFTTKLASTSKHLFSPSHDLQLTEHQHYCDVSLRNTSLTYRFIDDAISYMKFRPRRAVLPEAYIHFTSGCSTYRSNRGFLMKNSTKREESFPIAYTLMVYKHVEQVERLLKAIYRPHNVYCVHVDGKSPLHVFKAIRSIAYCLPNVFLVSNRTNVIWGEFSVLEPEINCLKELFVHKVKWRYVINLTGQEYPLKTNYKLVMILRSIKGANDIDGSAAQIGSKGPYYSRIKGRPPPPHGITPCKGLVHLAASRKFVDYVLHNKTALDFLEWCKSMDIPDETYFNSLNNNKHLQSPGSFTGDIEDETRDSFIRYKIFDYDYGKCGSKYTVRGVCIQGITDLHLLTTSNKLFVNKFMYEFQPLAYDCLENWYFNQVKLEMAGQLEFNTTVYEKSTIVRYRYTPPEVV</sequence>
<evidence type="ECO:0000256" key="8">
    <source>
        <dbReference type="ARBA" id="ARBA00023136"/>
    </source>
</evidence>
<name>A0AAN8JRH8_PATCE</name>
<dbReference type="GO" id="GO:0016020">
    <property type="term" value="C:membrane"/>
    <property type="evidence" value="ECO:0007669"/>
    <property type="project" value="UniProtKB-SubCell"/>
</dbReference>
<dbReference type="GO" id="GO:0008375">
    <property type="term" value="F:acetylglucosaminyltransferase activity"/>
    <property type="evidence" value="ECO:0007669"/>
    <property type="project" value="TreeGrafter"/>
</dbReference>
<evidence type="ECO:0000256" key="7">
    <source>
        <dbReference type="ARBA" id="ARBA00022989"/>
    </source>
</evidence>
<evidence type="ECO:0000256" key="6">
    <source>
        <dbReference type="ARBA" id="ARBA00022968"/>
    </source>
</evidence>
<keyword evidence="7 11" id="KW-1133">Transmembrane helix</keyword>
<keyword evidence="13" id="KW-1185">Reference proteome</keyword>
<keyword evidence="8 11" id="KW-0472">Membrane</keyword>
<gene>
    <name evidence="12" type="ORF">SNE40_012422</name>
</gene>
<comment type="subcellular location">
    <subcellularLocation>
        <location evidence="1">Membrane</location>
        <topology evidence="1">Single-pass type II membrane protein</topology>
    </subcellularLocation>
</comment>
<keyword evidence="3" id="KW-0328">Glycosyltransferase</keyword>
<proteinExistence type="inferred from homology"/>
<organism evidence="12 13">
    <name type="scientific">Patella caerulea</name>
    <name type="common">Rayed Mediterranean limpet</name>
    <dbReference type="NCBI Taxonomy" id="87958"/>
    <lineage>
        <taxon>Eukaryota</taxon>
        <taxon>Metazoa</taxon>
        <taxon>Spiralia</taxon>
        <taxon>Lophotrochozoa</taxon>
        <taxon>Mollusca</taxon>
        <taxon>Gastropoda</taxon>
        <taxon>Patellogastropoda</taxon>
        <taxon>Patelloidea</taxon>
        <taxon>Patellidae</taxon>
        <taxon>Patella</taxon>
    </lineage>
</organism>
<dbReference type="Proteomes" id="UP001347796">
    <property type="component" value="Unassembled WGS sequence"/>
</dbReference>
<accession>A0AAN8JRH8</accession>
<feature type="transmembrane region" description="Helical" evidence="11">
    <location>
        <begin position="21"/>
        <end position="41"/>
    </location>
</feature>
<comment type="caution">
    <text evidence="12">The sequence shown here is derived from an EMBL/GenBank/DDBJ whole genome shotgun (WGS) entry which is preliminary data.</text>
</comment>
<keyword evidence="4" id="KW-0808">Transferase</keyword>
<evidence type="ECO:0000256" key="9">
    <source>
        <dbReference type="ARBA" id="ARBA00023180"/>
    </source>
</evidence>
<reference evidence="12 13" key="1">
    <citation type="submission" date="2024-01" db="EMBL/GenBank/DDBJ databases">
        <title>The genome of the rayed Mediterranean limpet Patella caerulea (Linnaeus, 1758).</title>
        <authorList>
            <person name="Anh-Thu Weber A."/>
            <person name="Halstead-Nussloch G."/>
        </authorList>
    </citation>
    <scope>NUCLEOTIDE SEQUENCE [LARGE SCALE GENOMIC DNA]</scope>
    <source>
        <strain evidence="12">AATW-2023a</strain>
        <tissue evidence="12">Whole specimen</tissue>
    </source>
</reference>
<evidence type="ECO:0000256" key="5">
    <source>
        <dbReference type="ARBA" id="ARBA00022692"/>
    </source>
</evidence>
<evidence type="ECO:0000256" key="3">
    <source>
        <dbReference type="ARBA" id="ARBA00022676"/>
    </source>
</evidence>
<dbReference type="PANTHER" id="PTHR19297:SF191">
    <property type="entry name" value="PROTEIN XYLOSYLTRANSFERASE"/>
    <property type="match status" value="1"/>
</dbReference>
<protein>
    <submittedName>
        <fullName evidence="12">Uncharacterized protein</fullName>
    </submittedName>
</protein>
<evidence type="ECO:0000313" key="13">
    <source>
        <dbReference type="Proteomes" id="UP001347796"/>
    </source>
</evidence>
<evidence type="ECO:0000256" key="4">
    <source>
        <dbReference type="ARBA" id="ARBA00022679"/>
    </source>
</evidence>
<dbReference type="AlphaFoldDB" id="A0AAN8JRH8"/>
<comment type="pathway">
    <text evidence="2">Protein modification; protein glycosylation.</text>
</comment>
<keyword evidence="6" id="KW-0735">Signal-anchor</keyword>
<comment type="similarity">
    <text evidence="10">Belongs to the glycosyltransferase 14 family.</text>
</comment>
<dbReference type="Pfam" id="PF02485">
    <property type="entry name" value="Branch"/>
    <property type="match status" value="1"/>
</dbReference>